<dbReference type="RefSeq" id="WP_169156238.1">
    <property type="nucleotide sequence ID" value="NZ_CAWPJE010000120.1"/>
</dbReference>
<dbReference type="Pfam" id="PF13646">
    <property type="entry name" value="HEAT_2"/>
    <property type="match status" value="1"/>
</dbReference>
<evidence type="ECO:0000256" key="4">
    <source>
        <dbReference type="ARBA" id="ARBA00023239"/>
    </source>
</evidence>
<dbReference type="PROSITE" id="PS50837">
    <property type="entry name" value="NACHT"/>
    <property type="match status" value="1"/>
</dbReference>
<dbReference type="SUPFAM" id="SSF52540">
    <property type="entry name" value="P-loop containing nucleoside triphosphate hydrolases"/>
    <property type="match status" value="1"/>
</dbReference>
<evidence type="ECO:0000256" key="3">
    <source>
        <dbReference type="ARBA" id="ARBA00022738"/>
    </source>
</evidence>
<proteinExistence type="inferred from homology"/>
<comment type="caution">
    <text evidence="6">The sequence shown here is derived from an EMBL/GenBank/DDBJ whole genome shotgun (WGS) entry which is preliminary data.</text>
</comment>
<gene>
    <name evidence="6" type="ORF">DP116_16605</name>
</gene>
<dbReference type="SMART" id="SM00382">
    <property type="entry name" value="AAA"/>
    <property type="match status" value="1"/>
</dbReference>
<dbReference type="InterPro" id="IPR027417">
    <property type="entry name" value="P-loop_NTPase"/>
</dbReference>
<evidence type="ECO:0000313" key="6">
    <source>
        <dbReference type="EMBL" id="NMG20984.1"/>
    </source>
</evidence>
<comment type="similarity">
    <text evidence="1">Belongs to the CpcE/RpcE/PecE family.</text>
</comment>
<dbReference type="Pfam" id="PF05729">
    <property type="entry name" value="NACHT"/>
    <property type="match status" value="1"/>
</dbReference>
<accession>A0ABX1P973</accession>
<evidence type="ECO:0000256" key="1">
    <source>
        <dbReference type="ARBA" id="ARBA00009299"/>
    </source>
</evidence>
<evidence type="ECO:0000256" key="2">
    <source>
        <dbReference type="ARBA" id="ARBA00022549"/>
    </source>
</evidence>
<dbReference type="InterPro" id="IPR016024">
    <property type="entry name" value="ARM-type_fold"/>
</dbReference>
<organism evidence="6 7">
    <name type="scientific">Brasilonema bromeliae SPC951</name>
    <dbReference type="NCBI Taxonomy" id="385972"/>
    <lineage>
        <taxon>Bacteria</taxon>
        <taxon>Bacillati</taxon>
        <taxon>Cyanobacteriota</taxon>
        <taxon>Cyanophyceae</taxon>
        <taxon>Nostocales</taxon>
        <taxon>Scytonemataceae</taxon>
        <taxon>Brasilonema</taxon>
        <taxon>Bromeliae group (in: Brasilonema)</taxon>
    </lineage>
</organism>
<sequence length="648" mass="75624">MNVSGGKEFVQTGNQGYMYNADNMEVHHHHAIDSVKPEKIDPIDWRKVCDAMLEHEQESQRERRKVTEMEYELNVHVPLGLVERKQQSRRGVDENCQLNEVYGVEKEAIAQIYQHDEFLQQVIEQTPTGKNKHVAIIGEPGAGKTTLLGAIASFIKSQTENFPIFISLASLEKRTLEEYLLNRWLPEAMRLSHPEIVVTSQIEPQIQQQLIKRFQQGGVWLLLDGVDEMGFDSPVRALDTIQKQLTSWLTQARVVLTCRMNVWDASVNNPLSGFDTYRTQDFEPEQIDEFIQNWFADAKNPQRGEQLQAKLKETGRERIRELVKNPLRLALLCQIFYLDKQAELPKTKAGLYDRFRRYFYEWKHKEVKNPEELHFYLGKLAVAGINSPARFRLRESLAKEMDEKLFKLACDLGWLNLVDRDSQTDEAVYAFFHPTFQEYFAACAIQDWDFFLPREHKNKPVKDKYNPDKYKPYRIFELQWKEVILLWLGREDEKLSQQKEQFIEALIKFNDGCNNFFWYRAYFLAAAGIAEFKDYPQTDAILEEIVKWTISHDFAKKEAIAAIQQTDRTKAIKALVELIQNSQDEETRWGAAYSLGEIGKDNPIAIKALVELIQNSQDEETRRGAAYSLWPCAENMPYPKFYQLWHEG</sequence>
<keyword evidence="7" id="KW-1185">Reference proteome</keyword>
<feature type="domain" description="NACHT" evidence="5">
    <location>
        <begin position="132"/>
        <end position="259"/>
    </location>
</feature>
<evidence type="ECO:0000259" key="5">
    <source>
        <dbReference type="PROSITE" id="PS50837"/>
    </source>
</evidence>
<reference evidence="6 7" key="1">
    <citation type="submission" date="2018-06" db="EMBL/GenBank/DDBJ databases">
        <title>Comparative genomics of Brasilonema spp. strains.</title>
        <authorList>
            <person name="Alvarenga D.O."/>
            <person name="Fiore M.F."/>
            <person name="Varani A.M."/>
        </authorList>
    </citation>
    <scope>NUCLEOTIDE SEQUENCE [LARGE SCALE GENOMIC DNA]</scope>
    <source>
        <strain evidence="6 7">SPC951</strain>
    </source>
</reference>
<evidence type="ECO:0000313" key="7">
    <source>
        <dbReference type="Proteomes" id="UP000718564"/>
    </source>
</evidence>
<keyword evidence="3" id="KW-0605">Phycobilisome</keyword>
<dbReference type="InterPro" id="IPR011989">
    <property type="entry name" value="ARM-like"/>
</dbReference>
<dbReference type="PANTHER" id="PTHR46844:SF1">
    <property type="entry name" value="SLR5058 PROTEIN"/>
    <property type="match status" value="1"/>
</dbReference>
<dbReference type="Gene3D" id="1.25.10.10">
    <property type="entry name" value="Leucine-rich Repeat Variant"/>
    <property type="match status" value="1"/>
</dbReference>
<dbReference type="EMBL" id="QMEB01000128">
    <property type="protein sequence ID" value="NMG20984.1"/>
    <property type="molecule type" value="Genomic_DNA"/>
</dbReference>
<dbReference type="InterPro" id="IPR003593">
    <property type="entry name" value="AAA+_ATPase"/>
</dbReference>
<dbReference type="PANTHER" id="PTHR46844">
    <property type="entry name" value="SLR5058 PROTEIN"/>
    <property type="match status" value="1"/>
</dbReference>
<dbReference type="InterPro" id="IPR007111">
    <property type="entry name" value="NACHT_NTPase"/>
</dbReference>
<dbReference type="Proteomes" id="UP000718564">
    <property type="component" value="Unassembled WGS sequence"/>
</dbReference>
<dbReference type="Gene3D" id="3.40.50.300">
    <property type="entry name" value="P-loop containing nucleotide triphosphate hydrolases"/>
    <property type="match status" value="1"/>
</dbReference>
<protein>
    <recommendedName>
        <fullName evidence="5">NACHT domain-containing protein</fullName>
    </recommendedName>
</protein>
<keyword evidence="2" id="KW-0042">Antenna complex</keyword>
<keyword evidence="4" id="KW-0456">Lyase</keyword>
<dbReference type="SUPFAM" id="SSF48371">
    <property type="entry name" value="ARM repeat"/>
    <property type="match status" value="1"/>
</dbReference>
<name>A0ABX1P973_9CYAN</name>